<proteinExistence type="predicted"/>
<feature type="transmembrane region" description="Helical" evidence="2">
    <location>
        <begin position="90"/>
        <end position="112"/>
    </location>
</feature>
<evidence type="ECO:0000256" key="1">
    <source>
        <dbReference type="SAM" id="MobiDB-lite"/>
    </source>
</evidence>
<feature type="transmembrane region" description="Helical" evidence="2">
    <location>
        <begin position="198"/>
        <end position="220"/>
    </location>
</feature>
<protein>
    <recommendedName>
        <fullName evidence="5">Integral membrane protein</fullName>
    </recommendedName>
</protein>
<feature type="transmembrane region" description="Helical" evidence="2">
    <location>
        <begin position="6"/>
        <end position="30"/>
    </location>
</feature>
<comment type="caution">
    <text evidence="3">The sequence shown here is derived from an EMBL/GenBank/DDBJ whole genome shotgun (WGS) entry which is preliminary data.</text>
</comment>
<dbReference type="EMBL" id="MU001494">
    <property type="protein sequence ID" value="KAF2449203.1"/>
    <property type="molecule type" value="Genomic_DNA"/>
</dbReference>
<keyword evidence="2" id="KW-0472">Membrane</keyword>
<feature type="region of interest" description="Disordered" evidence="1">
    <location>
        <begin position="247"/>
        <end position="272"/>
    </location>
</feature>
<dbReference type="OrthoDB" id="444631at2759"/>
<reference evidence="3" key="1">
    <citation type="journal article" date="2020" name="Stud. Mycol.">
        <title>101 Dothideomycetes genomes: a test case for predicting lifestyles and emergence of pathogens.</title>
        <authorList>
            <person name="Haridas S."/>
            <person name="Albert R."/>
            <person name="Binder M."/>
            <person name="Bloem J."/>
            <person name="Labutti K."/>
            <person name="Salamov A."/>
            <person name="Andreopoulos B."/>
            <person name="Baker S."/>
            <person name="Barry K."/>
            <person name="Bills G."/>
            <person name="Bluhm B."/>
            <person name="Cannon C."/>
            <person name="Castanera R."/>
            <person name="Culley D."/>
            <person name="Daum C."/>
            <person name="Ezra D."/>
            <person name="Gonzalez J."/>
            <person name="Henrissat B."/>
            <person name="Kuo A."/>
            <person name="Liang C."/>
            <person name="Lipzen A."/>
            <person name="Lutzoni F."/>
            <person name="Magnuson J."/>
            <person name="Mondo S."/>
            <person name="Nolan M."/>
            <person name="Ohm R."/>
            <person name="Pangilinan J."/>
            <person name="Park H.-J."/>
            <person name="Ramirez L."/>
            <person name="Alfaro M."/>
            <person name="Sun H."/>
            <person name="Tritt A."/>
            <person name="Yoshinaga Y."/>
            <person name="Zwiers L.-H."/>
            <person name="Turgeon B."/>
            <person name="Goodwin S."/>
            <person name="Spatafora J."/>
            <person name="Crous P."/>
            <person name="Grigoriev I."/>
        </authorList>
    </citation>
    <scope>NUCLEOTIDE SEQUENCE</scope>
    <source>
        <strain evidence="3">CBS 690.94</strain>
    </source>
</reference>
<organism evidence="3 4">
    <name type="scientific">Karstenula rhodostoma CBS 690.94</name>
    <dbReference type="NCBI Taxonomy" id="1392251"/>
    <lineage>
        <taxon>Eukaryota</taxon>
        <taxon>Fungi</taxon>
        <taxon>Dikarya</taxon>
        <taxon>Ascomycota</taxon>
        <taxon>Pezizomycotina</taxon>
        <taxon>Dothideomycetes</taxon>
        <taxon>Pleosporomycetidae</taxon>
        <taxon>Pleosporales</taxon>
        <taxon>Massarineae</taxon>
        <taxon>Didymosphaeriaceae</taxon>
        <taxon>Karstenula</taxon>
    </lineage>
</organism>
<dbReference type="AlphaFoldDB" id="A0A9P4PTS4"/>
<dbReference type="Proteomes" id="UP000799764">
    <property type="component" value="Unassembled WGS sequence"/>
</dbReference>
<gene>
    <name evidence="3" type="ORF">P171DRAFT_350975</name>
</gene>
<feature type="transmembrane region" description="Helical" evidence="2">
    <location>
        <begin position="167"/>
        <end position="186"/>
    </location>
</feature>
<feature type="transmembrane region" description="Helical" evidence="2">
    <location>
        <begin position="51"/>
        <end position="70"/>
    </location>
</feature>
<evidence type="ECO:0000256" key="2">
    <source>
        <dbReference type="SAM" id="Phobius"/>
    </source>
</evidence>
<evidence type="ECO:0000313" key="3">
    <source>
        <dbReference type="EMBL" id="KAF2449203.1"/>
    </source>
</evidence>
<keyword evidence="2" id="KW-0812">Transmembrane</keyword>
<keyword evidence="2" id="KW-1133">Transmembrane helix</keyword>
<feature type="transmembrane region" description="Helical" evidence="2">
    <location>
        <begin position="133"/>
        <end position="155"/>
    </location>
</feature>
<evidence type="ECO:0000313" key="4">
    <source>
        <dbReference type="Proteomes" id="UP000799764"/>
    </source>
</evidence>
<name>A0A9P4PTS4_9PLEO</name>
<sequence>MGNDYFLVAGVPILLAGFALLQSVIHQLYWAEDTDNDPTALSQSTDASRRLVATIELIWIAIYCVKFCYLTQFKFYKPPYAYVVVALTRYYWAVVGLCSIGFLFTIVQPIVLCASKGQCRYVDGADTRSWENAVTVTDIVTDVLVMSIPILLVHMANHVRSYTIANFVFKSLSIFNIVVAATRLAIQYDFTVGRIRYVSVTFLLVIEATVALIMVSISGYRVVFLDFLMKWEREKTDQTTCLTVHQGRHPKATAAGGGGGGDGDGADSTNPS</sequence>
<keyword evidence="4" id="KW-1185">Reference proteome</keyword>
<accession>A0A9P4PTS4</accession>
<evidence type="ECO:0008006" key="5">
    <source>
        <dbReference type="Google" id="ProtNLM"/>
    </source>
</evidence>